<keyword evidence="5" id="KW-1185">Reference proteome</keyword>
<organism evidence="4 5">
    <name type="scientific">Methylobacterium fujisawaense</name>
    <dbReference type="NCBI Taxonomy" id="107400"/>
    <lineage>
        <taxon>Bacteria</taxon>
        <taxon>Pseudomonadati</taxon>
        <taxon>Pseudomonadota</taxon>
        <taxon>Alphaproteobacteria</taxon>
        <taxon>Hyphomicrobiales</taxon>
        <taxon>Methylobacteriaceae</taxon>
        <taxon>Methylobacterium</taxon>
    </lineage>
</organism>
<accession>A0ABR6DJ30</accession>
<sequence>MGLSESEIEARLAALRRQREALDRQIADLVLYLELGRRLGAAGSGARAASDPVPEPGARLRGDPADDPALGDPGVPGDRSGPAAEDSGAPRGRRGAEARPEVRPEARPVVRPDAAGARGAIPPAIAFTEDAAGARRYGRAVVEAACAAIGRAGRPLHAAEILEVLVGQGFTLPGRDPVAALNTRLWKRSGPGGPLSRVGEATYALAPPDPEPARGGPVTQT</sequence>
<evidence type="ECO:0000313" key="5">
    <source>
        <dbReference type="Proteomes" id="UP000565455"/>
    </source>
</evidence>
<feature type="region of interest" description="Disordered" evidence="2">
    <location>
        <begin position="42"/>
        <end position="115"/>
    </location>
</feature>
<keyword evidence="1" id="KW-0804">Transcription</keyword>
<dbReference type="InterPro" id="IPR007759">
    <property type="entry name" value="Asxl_HARE-HTH"/>
</dbReference>
<name>A0ABR6DJ30_9HYPH</name>
<feature type="domain" description="HTH HARE-type" evidence="3">
    <location>
        <begin position="139"/>
        <end position="208"/>
    </location>
</feature>
<feature type="compositionally biased region" description="Low complexity" evidence="2">
    <location>
        <begin position="67"/>
        <end position="78"/>
    </location>
</feature>
<dbReference type="RefSeq" id="WP_182593243.1">
    <property type="nucleotide sequence ID" value="NZ_JACJIM010000012.1"/>
</dbReference>
<evidence type="ECO:0000256" key="2">
    <source>
        <dbReference type="SAM" id="MobiDB-lite"/>
    </source>
</evidence>
<feature type="region of interest" description="Disordered" evidence="2">
    <location>
        <begin position="189"/>
        <end position="221"/>
    </location>
</feature>
<feature type="compositionally biased region" description="Basic and acidic residues" evidence="2">
    <location>
        <begin position="94"/>
        <end position="110"/>
    </location>
</feature>
<reference evidence="4 5" key="1">
    <citation type="submission" date="2020-08" db="EMBL/GenBank/DDBJ databases">
        <title>Genomic Encyclopedia of Type Strains, Phase IV (KMG-IV): sequencing the most valuable type-strain genomes for metagenomic binning, comparative biology and taxonomic classification.</title>
        <authorList>
            <person name="Goeker M."/>
        </authorList>
    </citation>
    <scope>NUCLEOTIDE SEQUENCE [LARGE SCALE GENOMIC DNA]</scope>
    <source>
        <strain evidence="4 5">DSM 5686</strain>
    </source>
</reference>
<dbReference type="EMBL" id="JACJIM010000012">
    <property type="protein sequence ID" value="MBA9066116.1"/>
    <property type="molecule type" value="Genomic_DNA"/>
</dbReference>
<proteinExistence type="predicted"/>
<dbReference type="PROSITE" id="PS51913">
    <property type="entry name" value="HTH_HARE"/>
    <property type="match status" value="1"/>
</dbReference>
<protein>
    <recommendedName>
        <fullName evidence="3">HTH HARE-type domain-containing protein</fullName>
    </recommendedName>
</protein>
<gene>
    <name evidence="4" type="ORF">GGQ91_005540</name>
</gene>
<evidence type="ECO:0000313" key="4">
    <source>
        <dbReference type="EMBL" id="MBA9066116.1"/>
    </source>
</evidence>
<dbReference type="GeneID" id="96607129"/>
<evidence type="ECO:0000256" key="1">
    <source>
        <dbReference type="ARBA" id="ARBA00023163"/>
    </source>
</evidence>
<evidence type="ECO:0000259" key="3">
    <source>
        <dbReference type="PROSITE" id="PS51913"/>
    </source>
</evidence>
<comment type="caution">
    <text evidence="4">The sequence shown here is derived from an EMBL/GenBank/DDBJ whole genome shotgun (WGS) entry which is preliminary data.</text>
</comment>
<dbReference type="Proteomes" id="UP000565455">
    <property type="component" value="Unassembled WGS sequence"/>
</dbReference>